<dbReference type="InterPro" id="IPR013668">
    <property type="entry name" value="RNase_R_HTH_12"/>
</dbReference>
<dbReference type="Pfam" id="PF08461">
    <property type="entry name" value="WHD_RNase_R"/>
    <property type="match status" value="1"/>
</dbReference>
<reference evidence="2 3" key="1">
    <citation type="submission" date="2020-08" db="EMBL/GenBank/DDBJ databases">
        <title>A Genomic Blueprint of the Chicken Gut Microbiome.</title>
        <authorList>
            <person name="Gilroy R."/>
            <person name="Ravi A."/>
            <person name="Getino M."/>
            <person name="Pursley I."/>
            <person name="Horton D.L."/>
            <person name="Alikhan N.-F."/>
            <person name="Baker D."/>
            <person name="Gharbi K."/>
            <person name="Hall N."/>
            <person name="Watson M."/>
            <person name="Adriaenssens E.M."/>
            <person name="Foster-Nyarko E."/>
            <person name="Jarju S."/>
            <person name="Secka A."/>
            <person name="Antonio M."/>
            <person name="Oren A."/>
            <person name="Chaudhuri R."/>
            <person name="La Ragione R.M."/>
            <person name="Hildebrand F."/>
            <person name="Pallen M.J."/>
        </authorList>
    </citation>
    <scope>NUCLEOTIDE SEQUENCE [LARGE SCALE GENOMIC DNA]</scope>
    <source>
        <strain evidence="2 3">Sa3CUA8</strain>
    </source>
</reference>
<proteinExistence type="predicted"/>
<dbReference type="RefSeq" id="WP_191690791.1">
    <property type="nucleotide sequence ID" value="NZ_JACSQY010000009.1"/>
</dbReference>
<keyword evidence="3" id="KW-1185">Reference proteome</keyword>
<comment type="caution">
    <text evidence="2">The sequence shown here is derived from an EMBL/GenBank/DDBJ whole genome shotgun (WGS) entry which is preliminary data.</text>
</comment>
<evidence type="ECO:0000313" key="3">
    <source>
        <dbReference type="Proteomes" id="UP000659496"/>
    </source>
</evidence>
<accession>A0ABR8PLJ7</accession>
<feature type="domain" description="Ribonuclease R winged-helix" evidence="1">
    <location>
        <begin position="259"/>
        <end position="316"/>
    </location>
</feature>
<dbReference type="Proteomes" id="UP000659496">
    <property type="component" value="Unassembled WGS sequence"/>
</dbReference>
<organism evidence="2 3">
    <name type="scientific">Sporosarcina gallistercoris</name>
    <dbReference type="NCBI Taxonomy" id="2762245"/>
    <lineage>
        <taxon>Bacteria</taxon>
        <taxon>Bacillati</taxon>
        <taxon>Bacillota</taxon>
        <taxon>Bacilli</taxon>
        <taxon>Bacillales</taxon>
        <taxon>Caryophanaceae</taxon>
        <taxon>Sporosarcina</taxon>
    </lineage>
</organism>
<evidence type="ECO:0000259" key="1">
    <source>
        <dbReference type="Pfam" id="PF08461"/>
    </source>
</evidence>
<name>A0ABR8PLJ7_9BACL</name>
<protein>
    <recommendedName>
        <fullName evidence="1">Ribonuclease R winged-helix domain-containing protein</fullName>
    </recommendedName>
</protein>
<evidence type="ECO:0000313" key="2">
    <source>
        <dbReference type="EMBL" id="MBD7909042.1"/>
    </source>
</evidence>
<gene>
    <name evidence="2" type="ORF">H9659_11970</name>
</gene>
<dbReference type="EMBL" id="JACSQY010000009">
    <property type="protein sequence ID" value="MBD7909042.1"/>
    <property type="molecule type" value="Genomic_DNA"/>
</dbReference>
<sequence length="325" mass="36865">MKKLHIISIQKEYLNIVAYQLFDIFGDQVKLYPITLQELTMETVAEGDLVLLSKEVLRGITASFIPSSCLVLVANREVNIAATEKLSSLSKGQRILIINDTVEHAVETASSLKKIYYEHHYRTYDPMNAVPTDIDWIVTPGEMELVPAAFTNVIDIGPRTLDFLTIQHVESALNTSMSEIVLMNRYFKSQVTVAMKQKSASNENETEPAHDHRVIVEKQKEPFFTLNSSDIEAIKNKIETHGFLDESLVILTIYKDGKESYELLGRAKVKERLVAKGITLSDQQLRLRLEIMQEEQLIHARIGRGGTRISEKGEAFLEYFMSTTE</sequence>